<dbReference type="Proteomes" id="UP001500191">
    <property type="component" value="Unassembled WGS sequence"/>
</dbReference>
<sequence>MTVWFGPSCFGLAAQEFQPGPEWHSALEAAAQAEARARAAGDDAALGAALYRRGTALNRLGRSQEALGVLMEAVAFLPPDDRQAQALAWREAACAQRNLACDREAQEFLGLALTLAREAGAAALEVDLIEDLAQAHSEQGDHAAALKALRGSLTARRDQAGSRALLHTLVRLAQVTLRAFEAAPERYHSALTEAEAHLREVLDPAPAPRPAPEDRLAGEAHAALARVLLHRQDPAAAHDAAWRGLALLRQSGDTRGALRLLPDLARAQLALGLAAQALGEVRAALTLNPDEHLPDEHAALHLAACDACEALGDHAGALAHHRAYHALDARHRDRLAQERTRATQARVGLDATREEARLHRQRSEELDGLVRDRTAQLARSQRAVIDLLASCAEFRDAPLGPHTRWVGDAAQAVAQALGVSPTDAAQLGLAARLHDVGKIGIPDSILLKAGRLLPDEWAHMAAHTTLGAQLLSQPGAADGGPLLQLAAQIALTHHECWDGSGYPAGLAGQAIPLGGRVVRVVDTFDALISERPYKPRWTDGQALAYLREHAGTLFDPEIVRVFAGLHERGGLPDRH</sequence>
<comment type="caution">
    <text evidence="2">The sequence shown here is derived from an EMBL/GenBank/DDBJ whole genome shotgun (WGS) entry which is preliminary data.</text>
</comment>
<dbReference type="SMART" id="SM00471">
    <property type="entry name" value="HDc"/>
    <property type="match status" value="1"/>
</dbReference>
<dbReference type="InterPro" id="IPR003607">
    <property type="entry name" value="HD/PDEase_dom"/>
</dbReference>
<evidence type="ECO:0000313" key="3">
    <source>
        <dbReference type="Proteomes" id="UP001500191"/>
    </source>
</evidence>
<dbReference type="PROSITE" id="PS51832">
    <property type="entry name" value="HD_GYP"/>
    <property type="match status" value="1"/>
</dbReference>
<dbReference type="SUPFAM" id="SSF48452">
    <property type="entry name" value="TPR-like"/>
    <property type="match status" value="2"/>
</dbReference>
<dbReference type="Gene3D" id="1.10.3210.10">
    <property type="entry name" value="Hypothetical protein af1432"/>
    <property type="match status" value="1"/>
</dbReference>
<evidence type="ECO:0000259" key="1">
    <source>
        <dbReference type="PROSITE" id="PS51832"/>
    </source>
</evidence>
<dbReference type="EMBL" id="BAAADB010000018">
    <property type="protein sequence ID" value="GAA0512623.1"/>
    <property type="molecule type" value="Genomic_DNA"/>
</dbReference>
<keyword evidence="3" id="KW-1185">Reference proteome</keyword>
<dbReference type="InterPro" id="IPR052020">
    <property type="entry name" value="Cyclic_di-GMP/3'3'-cGAMP_PDE"/>
</dbReference>
<feature type="domain" description="HD-GYP" evidence="1">
    <location>
        <begin position="377"/>
        <end position="575"/>
    </location>
</feature>
<name>A0ABN1C669_9DEIO</name>
<reference evidence="2 3" key="1">
    <citation type="journal article" date="2019" name="Int. J. Syst. Evol. Microbiol.">
        <title>The Global Catalogue of Microorganisms (GCM) 10K type strain sequencing project: providing services to taxonomists for standard genome sequencing and annotation.</title>
        <authorList>
            <consortium name="The Broad Institute Genomics Platform"/>
            <consortium name="The Broad Institute Genome Sequencing Center for Infectious Disease"/>
            <person name="Wu L."/>
            <person name="Ma J."/>
        </authorList>
    </citation>
    <scope>NUCLEOTIDE SEQUENCE [LARGE SCALE GENOMIC DNA]</scope>
    <source>
        <strain evidence="2 3">JCM 14368</strain>
    </source>
</reference>
<dbReference type="InterPro" id="IPR011990">
    <property type="entry name" value="TPR-like_helical_dom_sf"/>
</dbReference>
<dbReference type="PANTHER" id="PTHR45228:SF8">
    <property type="entry name" value="TWO-COMPONENT RESPONSE REGULATOR-RELATED"/>
    <property type="match status" value="1"/>
</dbReference>
<dbReference type="Gene3D" id="1.25.40.10">
    <property type="entry name" value="Tetratricopeptide repeat domain"/>
    <property type="match status" value="2"/>
</dbReference>
<gene>
    <name evidence="2" type="ORF">GCM10008937_20430</name>
</gene>
<organism evidence="2 3">
    <name type="scientific">Deinococcus depolymerans</name>
    <dbReference type="NCBI Taxonomy" id="392408"/>
    <lineage>
        <taxon>Bacteria</taxon>
        <taxon>Thermotogati</taxon>
        <taxon>Deinococcota</taxon>
        <taxon>Deinococci</taxon>
        <taxon>Deinococcales</taxon>
        <taxon>Deinococcaceae</taxon>
        <taxon>Deinococcus</taxon>
    </lineage>
</organism>
<dbReference type="Pfam" id="PF13487">
    <property type="entry name" value="HD_5"/>
    <property type="match status" value="1"/>
</dbReference>
<protein>
    <recommendedName>
        <fullName evidence="1">HD-GYP domain-containing protein</fullName>
    </recommendedName>
</protein>
<dbReference type="SUPFAM" id="SSF109604">
    <property type="entry name" value="HD-domain/PDEase-like"/>
    <property type="match status" value="1"/>
</dbReference>
<dbReference type="PANTHER" id="PTHR45228">
    <property type="entry name" value="CYCLIC DI-GMP PHOSPHODIESTERASE TM_0186-RELATED"/>
    <property type="match status" value="1"/>
</dbReference>
<evidence type="ECO:0000313" key="2">
    <source>
        <dbReference type="EMBL" id="GAA0512623.1"/>
    </source>
</evidence>
<accession>A0ABN1C669</accession>
<proteinExistence type="predicted"/>
<dbReference type="InterPro" id="IPR037522">
    <property type="entry name" value="HD_GYP_dom"/>
</dbReference>
<dbReference type="RefSeq" id="WP_343758443.1">
    <property type="nucleotide sequence ID" value="NZ_BAAADB010000018.1"/>
</dbReference>
<dbReference type="CDD" id="cd00077">
    <property type="entry name" value="HDc"/>
    <property type="match status" value="1"/>
</dbReference>